<name>A0AAE3GQN8_9CYAN</name>
<keyword evidence="2" id="KW-1185">Reference proteome</keyword>
<organism evidence="1 2">
    <name type="scientific">Limnofasciculus baicalensis BBK-W-15</name>
    <dbReference type="NCBI Taxonomy" id="2699891"/>
    <lineage>
        <taxon>Bacteria</taxon>
        <taxon>Bacillati</taxon>
        <taxon>Cyanobacteriota</taxon>
        <taxon>Cyanophyceae</taxon>
        <taxon>Coleofasciculales</taxon>
        <taxon>Coleofasciculaceae</taxon>
        <taxon>Limnofasciculus</taxon>
        <taxon>Limnofasciculus baicalensis</taxon>
    </lineage>
</organism>
<evidence type="ECO:0000313" key="2">
    <source>
        <dbReference type="Proteomes" id="UP001204953"/>
    </source>
</evidence>
<sequence>MFSNKLAIATMNYIAKTITILGIAPLLSLLSSAVYAESPQTIIPQTTSEIMAREGEAQKYLGAINSAQLTYYLEHSRFATKIEDLGIDMPSGSNTYQYHILEEGEEIRKIIITAKANDSSVKSYTSAIFLFSIGESRKAIAGICETIKPSIYPPMMPIAPPYPSIGVLCPDESHAIVEFDRKVTF</sequence>
<comment type="caution">
    <text evidence="1">The sequence shown here is derived from an EMBL/GenBank/DDBJ whole genome shotgun (WGS) entry which is preliminary data.</text>
</comment>
<dbReference type="InterPro" id="IPR031975">
    <property type="entry name" value="Pilin_GH"/>
</dbReference>
<dbReference type="EMBL" id="JAMZMM010000039">
    <property type="protein sequence ID" value="MCP2728093.1"/>
    <property type="molecule type" value="Genomic_DNA"/>
</dbReference>
<dbReference type="Pfam" id="PF16734">
    <property type="entry name" value="Pilin_GH"/>
    <property type="match status" value="1"/>
</dbReference>
<accession>A0AAE3GQN8</accession>
<dbReference type="Proteomes" id="UP001204953">
    <property type="component" value="Unassembled WGS sequence"/>
</dbReference>
<evidence type="ECO:0000313" key="1">
    <source>
        <dbReference type="EMBL" id="MCP2728093.1"/>
    </source>
</evidence>
<gene>
    <name evidence="1" type="ORF">NJ959_06340</name>
</gene>
<proteinExistence type="predicted"/>
<dbReference type="RefSeq" id="WP_254010897.1">
    <property type="nucleotide sequence ID" value="NZ_JAMZMM010000039.1"/>
</dbReference>
<dbReference type="AlphaFoldDB" id="A0AAE3GQN8"/>
<reference evidence="1" key="1">
    <citation type="submission" date="2022-06" db="EMBL/GenBank/DDBJ databases">
        <title>New cyanobacteria of genus Symplocastrum in benthos of Lake Baikal.</title>
        <authorList>
            <person name="Sorokovikova E."/>
            <person name="Tikhonova I."/>
            <person name="Krasnopeev A."/>
            <person name="Evseev P."/>
            <person name="Gladkikh A."/>
            <person name="Belykh O."/>
        </authorList>
    </citation>
    <scope>NUCLEOTIDE SEQUENCE</scope>
    <source>
        <strain evidence="1">BBK-W-15</strain>
    </source>
</reference>
<protein>
    <submittedName>
        <fullName evidence="1">Type IV pilin-like G/H family protein</fullName>
    </submittedName>
</protein>